<sequence>MSLSEEKLLILKMLEEGKITSEEAAKLISALEGGGRQTAGESSFKQQQKQPSFHEEAAKLRDKIHDWKKDFKNNYSQKDFDNMVDEFSTKAEKLGKNLASTTFGFVDKMVDFVGSFVDTNLFNFFGSFPTVEKDFEVVAAEGMELNIEGINGYITVKKHTDSKIVIKSKIKSPVNSTDDILDFKDSGGSISLRPSRSGNISISHEIFLPALKFDKIRLETSNGRIYAEDSLSRVFESVTKNSHIELMGVNSDRISASTKNAKVQVNYIIGRDISINTNNAVIDIKHIKGQDVKAVTTNGKISVENVQNHESCPELAMSLKTTNAGIKVNMNDMDSRGYKIKAQTTNGGINLLIPEMTYHNINKQGVGGSFVEAESSGYGSYAEKIFINAETSNGYIEVVK</sequence>
<reference evidence="3 4" key="1">
    <citation type="submission" date="2018-07" db="EMBL/GenBank/DDBJ databases">
        <title>Genomic Encyclopedia of Type Strains, Phase IV (KMG-IV): sequencing the most valuable type-strain genomes for metagenomic binning, comparative biology and taxonomic classification.</title>
        <authorList>
            <person name="Goeker M."/>
        </authorList>
    </citation>
    <scope>NUCLEOTIDE SEQUENCE [LARGE SCALE GENOMIC DNA]</scope>
    <source>
        <strain evidence="3 4">DSM 27016</strain>
    </source>
</reference>
<accession>A0A369BAC2</accession>
<dbReference type="InterPro" id="IPR025164">
    <property type="entry name" value="Toastrack_DUF4097"/>
</dbReference>
<dbReference type="EMBL" id="QPJT01000005">
    <property type="protein sequence ID" value="RCX18265.1"/>
    <property type="molecule type" value="Genomic_DNA"/>
</dbReference>
<feature type="domain" description="YvlB/LiaX N-terminal" evidence="2">
    <location>
        <begin position="5"/>
        <end position="35"/>
    </location>
</feature>
<organism evidence="3 4">
    <name type="scientific">Anaerobacterium chartisolvens</name>
    <dbReference type="NCBI Taxonomy" id="1297424"/>
    <lineage>
        <taxon>Bacteria</taxon>
        <taxon>Bacillati</taxon>
        <taxon>Bacillota</taxon>
        <taxon>Clostridia</taxon>
        <taxon>Eubacteriales</taxon>
        <taxon>Oscillospiraceae</taxon>
        <taxon>Anaerobacterium</taxon>
    </lineage>
</organism>
<dbReference type="RefSeq" id="WP_114296818.1">
    <property type="nucleotide sequence ID" value="NZ_QPJT01000005.1"/>
</dbReference>
<dbReference type="OrthoDB" id="1737456at2"/>
<evidence type="ECO:0000259" key="1">
    <source>
        <dbReference type="Pfam" id="PF13349"/>
    </source>
</evidence>
<dbReference type="InterPro" id="IPR053959">
    <property type="entry name" value="YvlB/LiaX_N"/>
</dbReference>
<protein>
    <submittedName>
        <fullName evidence="3">DUF4097 and DUF4098 domain-containing protein YvlB</fullName>
    </submittedName>
</protein>
<evidence type="ECO:0000313" key="4">
    <source>
        <dbReference type="Proteomes" id="UP000253034"/>
    </source>
</evidence>
<keyword evidence="4" id="KW-1185">Reference proteome</keyword>
<proteinExistence type="predicted"/>
<dbReference type="Pfam" id="PF22746">
    <property type="entry name" value="SHOCT-like_DUF2089-C"/>
    <property type="match status" value="1"/>
</dbReference>
<evidence type="ECO:0000313" key="3">
    <source>
        <dbReference type="EMBL" id="RCX18265.1"/>
    </source>
</evidence>
<dbReference type="Pfam" id="PF13349">
    <property type="entry name" value="DUF4097"/>
    <property type="match status" value="1"/>
</dbReference>
<gene>
    <name evidence="3" type="ORF">DFR58_10523</name>
</gene>
<dbReference type="Proteomes" id="UP000253034">
    <property type="component" value="Unassembled WGS sequence"/>
</dbReference>
<feature type="domain" description="DUF4097" evidence="1">
    <location>
        <begin position="185"/>
        <end position="356"/>
    </location>
</feature>
<name>A0A369BAC2_9FIRM</name>
<evidence type="ECO:0000259" key="2">
    <source>
        <dbReference type="Pfam" id="PF22746"/>
    </source>
</evidence>
<dbReference type="AlphaFoldDB" id="A0A369BAC2"/>
<comment type="caution">
    <text evidence="3">The sequence shown here is derived from an EMBL/GenBank/DDBJ whole genome shotgun (WGS) entry which is preliminary data.</text>
</comment>